<comment type="subcellular location">
    <subcellularLocation>
        <location evidence="1 10">Cell membrane</location>
        <topology evidence="1 10">Multi-pass membrane protein</topology>
    </subcellularLocation>
</comment>
<dbReference type="AlphaFoldDB" id="A0AAU8IJH4"/>
<dbReference type="GO" id="GO:0008381">
    <property type="term" value="F:mechanosensitive monoatomic ion channel activity"/>
    <property type="evidence" value="ECO:0007669"/>
    <property type="project" value="UniProtKB-UniRule"/>
</dbReference>
<evidence type="ECO:0000256" key="9">
    <source>
        <dbReference type="ARBA" id="ARBA00023303"/>
    </source>
</evidence>
<dbReference type="PROSITE" id="PS01327">
    <property type="entry name" value="MSCL"/>
    <property type="match status" value="1"/>
</dbReference>
<evidence type="ECO:0000256" key="4">
    <source>
        <dbReference type="ARBA" id="ARBA00022475"/>
    </source>
</evidence>
<evidence type="ECO:0000313" key="11">
    <source>
        <dbReference type="EMBL" id="XCJ18378.1"/>
    </source>
</evidence>
<keyword evidence="3 10" id="KW-0813">Transport</keyword>
<dbReference type="NCBIfam" id="TIGR00220">
    <property type="entry name" value="mscL"/>
    <property type="match status" value="1"/>
</dbReference>
<dbReference type="Pfam" id="PF01741">
    <property type="entry name" value="MscL"/>
    <property type="match status" value="1"/>
</dbReference>
<protein>
    <recommendedName>
        <fullName evidence="10">Large-conductance mechanosensitive channel</fullName>
    </recommendedName>
</protein>
<evidence type="ECO:0000256" key="3">
    <source>
        <dbReference type="ARBA" id="ARBA00022448"/>
    </source>
</evidence>
<evidence type="ECO:0000256" key="10">
    <source>
        <dbReference type="HAMAP-Rule" id="MF_00115"/>
    </source>
</evidence>
<comment type="subunit">
    <text evidence="10">Homopentamer.</text>
</comment>
<evidence type="ECO:0000256" key="2">
    <source>
        <dbReference type="ARBA" id="ARBA00007254"/>
    </source>
</evidence>
<keyword evidence="8 10" id="KW-0472">Membrane</keyword>
<keyword evidence="5 10" id="KW-0812">Transmembrane</keyword>
<dbReference type="PANTHER" id="PTHR30266">
    <property type="entry name" value="MECHANOSENSITIVE CHANNEL MSCL"/>
    <property type="match status" value="1"/>
</dbReference>
<feature type="transmembrane region" description="Helical" evidence="10">
    <location>
        <begin position="82"/>
        <end position="101"/>
    </location>
</feature>
<dbReference type="EMBL" id="CP159510">
    <property type="protein sequence ID" value="XCJ18378.1"/>
    <property type="molecule type" value="Genomic_DNA"/>
</dbReference>
<dbReference type="InterPro" id="IPR037673">
    <property type="entry name" value="MSC/AndL"/>
</dbReference>
<name>A0AAU8IJH4_9BACL</name>
<evidence type="ECO:0000256" key="8">
    <source>
        <dbReference type="ARBA" id="ARBA00023136"/>
    </source>
</evidence>
<organism evidence="11">
    <name type="scientific">Sporolactobacillus sp. Y61</name>
    <dbReference type="NCBI Taxonomy" id="3160863"/>
    <lineage>
        <taxon>Bacteria</taxon>
        <taxon>Bacillati</taxon>
        <taxon>Bacillota</taxon>
        <taxon>Bacilli</taxon>
        <taxon>Bacillales</taxon>
        <taxon>Sporolactobacillaceae</taxon>
        <taxon>Sporolactobacillus</taxon>
    </lineage>
</organism>
<dbReference type="PANTHER" id="PTHR30266:SF2">
    <property type="entry name" value="LARGE-CONDUCTANCE MECHANOSENSITIVE CHANNEL"/>
    <property type="match status" value="1"/>
</dbReference>
<comment type="similarity">
    <text evidence="2 10">Belongs to the MscL family.</text>
</comment>
<keyword evidence="4 10" id="KW-1003">Cell membrane</keyword>
<keyword evidence="9 10" id="KW-0407">Ion channel</keyword>
<dbReference type="InterPro" id="IPR036019">
    <property type="entry name" value="MscL_channel"/>
</dbReference>
<reference evidence="11" key="1">
    <citation type="submission" date="2024-06" db="EMBL/GenBank/DDBJ databases">
        <authorList>
            <person name="Fan A."/>
            <person name="Zhang F.Y."/>
            <person name="Zhang L."/>
        </authorList>
    </citation>
    <scope>NUCLEOTIDE SEQUENCE</scope>
    <source>
        <strain evidence="11">Y61</strain>
    </source>
</reference>
<evidence type="ECO:0000256" key="1">
    <source>
        <dbReference type="ARBA" id="ARBA00004651"/>
    </source>
</evidence>
<proteinExistence type="inferred from homology"/>
<keyword evidence="7 10" id="KW-0406">Ion transport</keyword>
<evidence type="ECO:0000256" key="7">
    <source>
        <dbReference type="ARBA" id="ARBA00023065"/>
    </source>
</evidence>
<evidence type="ECO:0000256" key="5">
    <source>
        <dbReference type="ARBA" id="ARBA00022692"/>
    </source>
</evidence>
<evidence type="ECO:0000256" key="6">
    <source>
        <dbReference type="ARBA" id="ARBA00022989"/>
    </source>
</evidence>
<sequence>MFREFKSFIARGNVIDLAVAVIIGAAFGQIVNSLVKDIVMPPIGLLLGKVDFSNLYINLSGKTYSSLDAAQKAGAPTINYGLFINNVINFLIIAAVIFFMVRLINRTPLKKPVSPKTKLCPYCLSSIPAKATRCPHCTSQLPEQSERSEHAAGQK</sequence>
<dbReference type="InterPro" id="IPR019823">
    <property type="entry name" value="Mechanosensitive_channel_CS"/>
</dbReference>
<keyword evidence="6 10" id="KW-1133">Transmembrane helix</keyword>
<dbReference type="PRINTS" id="PR01264">
    <property type="entry name" value="MECHCHANNEL"/>
</dbReference>
<accession>A0AAU8IJH4</accession>
<feature type="transmembrane region" description="Helical" evidence="10">
    <location>
        <begin position="12"/>
        <end position="31"/>
    </location>
</feature>
<dbReference type="HAMAP" id="MF_00115">
    <property type="entry name" value="MscL"/>
    <property type="match status" value="1"/>
</dbReference>
<comment type="function">
    <text evidence="10">Channel that opens in response to stretch forces in the membrane lipid bilayer. May participate in the regulation of osmotic pressure changes within the cell.</text>
</comment>
<dbReference type="GO" id="GO:0005886">
    <property type="term" value="C:plasma membrane"/>
    <property type="evidence" value="ECO:0007669"/>
    <property type="project" value="UniProtKB-SubCell"/>
</dbReference>
<dbReference type="InterPro" id="IPR001185">
    <property type="entry name" value="MS_channel"/>
</dbReference>
<dbReference type="Gene3D" id="1.10.1200.120">
    <property type="entry name" value="Large-conductance mechanosensitive channel, MscL, domain 1"/>
    <property type="match status" value="1"/>
</dbReference>
<gene>
    <name evidence="10 11" type="primary">mscL</name>
    <name evidence="11" type="ORF">ABNN70_08755</name>
</gene>
<dbReference type="RefSeq" id="WP_353949414.1">
    <property type="nucleotide sequence ID" value="NZ_CP159510.1"/>
</dbReference>
<dbReference type="SUPFAM" id="SSF81330">
    <property type="entry name" value="Gated mechanosensitive channel"/>
    <property type="match status" value="1"/>
</dbReference>